<dbReference type="Proteomes" id="UP000186808">
    <property type="component" value="Unassembled WGS sequence"/>
</dbReference>
<dbReference type="EMBL" id="UGGV01000001">
    <property type="protein sequence ID" value="STO25373.1"/>
    <property type="molecule type" value="Genomic_DNA"/>
</dbReference>
<dbReference type="EMBL" id="FTNL01000008">
    <property type="protein sequence ID" value="SIR23252.1"/>
    <property type="molecule type" value="Genomic_DNA"/>
</dbReference>
<accession>A0A377GLC8</accession>
<dbReference type="Proteomes" id="UP000254374">
    <property type="component" value="Unassembled WGS sequence"/>
</dbReference>
<organism evidence="2 4">
    <name type="scientific">Fluoribacter gormanii</name>
    <dbReference type="NCBI Taxonomy" id="464"/>
    <lineage>
        <taxon>Bacteria</taxon>
        <taxon>Pseudomonadati</taxon>
        <taxon>Pseudomonadota</taxon>
        <taxon>Gammaproteobacteria</taxon>
        <taxon>Legionellales</taxon>
        <taxon>Legionellaceae</taxon>
        <taxon>Fluoribacter</taxon>
    </lineage>
</organism>
<dbReference type="AlphaFoldDB" id="A0A377GLC8"/>
<proteinExistence type="predicted"/>
<name>A0A377GLC8_9GAMM</name>
<sequence length="37" mass="4296">MSKCFVLPGKKDNLPNQKTNVYFVQIFKKAMSNKNSF</sequence>
<reference evidence="2 4" key="2">
    <citation type="submission" date="2018-06" db="EMBL/GenBank/DDBJ databases">
        <authorList>
            <consortium name="Pathogen Informatics"/>
            <person name="Doyle S."/>
        </authorList>
    </citation>
    <scope>NUCLEOTIDE SEQUENCE [LARGE SCALE GENOMIC DNA]</scope>
    <source>
        <strain evidence="2 4">NCTC11401</strain>
    </source>
</reference>
<reference evidence="1 3" key="1">
    <citation type="submission" date="2017-01" db="EMBL/GenBank/DDBJ databases">
        <authorList>
            <person name="Varghese N."/>
            <person name="Submissions S."/>
        </authorList>
    </citation>
    <scope>NUCLEOTIDE SEQUENCE [LARGE SCALE GENOMIC DNA]</scope>
    <source>
        <strain evidence="1 3">ATCC 33342</strain>
    </source>
</reference>
<protein>
    <submittedName>
        <fullName evidence="2">Uncharacterized protein</fullName>
    </submittedName>
</protein>
<evidence type="ECO:0000313" key="3">
    <source>
        <dbReference type="Proteomes" id="UP000186808"/>
    </source>
</evidence>
<evidence type="ECO:0000313" key="2">
    <source>
        <dbReference type="EMBL" id="STO25373.1"/>
    </source>
</evidence>
<evidence type="ECO:0000313" key="4">
    <source>
        <dbReference type="Proteomes" id="UP000254374"/>
    </source>
</evidence>
<keyword evidence="3" id="KW-1185">Reference proteome</keyword>
<gene>
    <name evidence="2" type="ORF">NCTC11401_02208</name>
    <name evidence="1" type="ORF">SAMN05421777_108102</name>
</gene>
<evidence type="ECO:0000313" key="1">
    <source>
        <dbReference type="EMBL" id="SIR23252.1"/>
    </source>
</evidence>